<evidence type="ECO:0000313" key="3">
    <source>
        <dbReference type="Proteomes" id="UP000237718"/>
    </source>
</evidence>
<accession>A0A2T1AH68</accession>
<evidence type="ECO:0000259" key="1">
    <source>
        <dbReference type="Pfam" id="PF09832"/>
    </source>
</evidence>
<sequence length="323" mass="35628">MIFTTCKGRNHSYFKKVGFCFAPAKQAPTFSTMIITRTAFRRPATRVAPLLRSLCALAACLVLFQPNPARAAERDQIKAFLEVTGFDVALESIAQSASDAPAMLGADAGDFGLEWERLTQEVFAPDLMQTMALDILEDTLSSEALFHAAEFYASDLGQRLVVAENASHQNQDATAAREAGEQLISDLVENSDPRVALYRDMNTAIGGTDTAIRAVQEIQFRFLMAASAAGVIDMRIDADGLRALMKAQEGEMRRSMAASSLANSAYTYRDFSADEVAAYVDALEDPLMQEVYELLNAIQYEIQANRFEELAHRMRELQPVQDL</sequence>
<dbReference type="EMBL" id="PVUF01000005">
    <property type="protein sequence ID" value="PRZ47943.1"/>
    <property type="molecule type" value="Genomic_DNA"/>
</dbReference>
<gene>
    <name evidence="2" type="ORF">CLV89_105167</name>
</gene>
<evidence type="ECO:0000313" key="2">
    <source>
        <dbReference type="EMBL" id="PRZ47943.1"/>
    </source>
</evidence>
<protein>
    <submittedName>
        <fullName evidence="2">Uncharacterized protein DUF2059</fullName>
    </submittedName>
</protein>
<dbReference type="Pfam" id="PF09832">
    <property type="entry name" value="DUF2059"/>
    <property type="match status" value="1"/>
</dbReference>
<reference evidence="2 3" key="1">
    <citation type="submission" date="2018-03" db="EMBL/GenBank/DDBJ databases">
        <title>Genomic Encyclopedia of Archaeal and Bacterial Type Strains, Phase II (KMG-II): from individual species to whole genera.</title>
        <authorList>
            <person name="Goeker M."/>
        </authorList>
    </citation>
    <scope>NUCLEOTIDE SEQUENCE [LARGE SCALE GENOMIC DNA]</scope>
    <source>
        <strain evidence="2 3">DSM 25328</strain>
    </source>
</reference>
<organism evidence="2 3">
    <name type="scientific">Tritonibacter scottomollicae</name>
    <name type="common">Epibacterium scottomollicae</name>
    <dbReference type="NCBI Taxonomy" id="483013"/>
    <lineage>
        <taxon>Bacteria</taxon>
        <taxon>Pseudomonadati</taxon>
        <taxon>Pseudomonadota</taxon>
        <taxon>Alphaproteobacteria</taxon>
        <taxon>Rhodobacterales</taxon>
        <taxon>Paracoccaceae</taxon>
        <taxon>Tritonibacter</taxon>
    </lineage>
</organism>
<dbReference type="AlphaFoldDB" id="A0A2T1AH68"/>
<feature type="domain" description="DUF2059" evidence="1">
    <location>
        <begin position="128"/>
        <end position="185"/>
    </location>
</feature>
<dbReference type="Proteomes" id="UP000237718">
    <property type="component" value="Unassembled WGS sequence"/>
</dbReference>
<comment type="caution">
    <text evidence="2">The sequence shown here is derived from an EMBL/GenBank/DDBJ whole genome shotgun (WGS) entry which is preliminary data.</text>
</comment>
<proteinExistence type="predicted"/>
<name>A0A2T1AH68_TRISK</name>
<dbReference type="InterPro" id="IPR018637">
    <property type="entry name" value="DUF2059"/>
</dbReference>